<feature type="domain" description="TauD/TfdA-like" evidence="6">
    <location>
        <begin position="1"/>
        <end position="254"/>
    </location>
</feature>
<evidence type="ECO:0000259" key="6">
    <source>
        <dbReference type="Pfam" id="PF02668"/>
    </source>
</evidence>
<name>A0A382PP60_9ZZZZ</name>
<dbReference type="PANTHER" id="PTHR30468">
    <property type="entry name" value="ALPHA-KETOGLUTARATE-DEPENDENT SULFONATE DIOXYGENASE"/>
    <property type="match status" value="1"/>
</dbReference>
<dbReference type="PANTHER" id="PTHR30468:SF1">
    <property type="entry name" value="ALPHA-KETOGLUTARATE-DEPENDENT SULFONATE DIOXYGENASE"/>
    <property type="match status" value="1"/>
</dbReference>
<dbReference type="InterPro" id="IPR042098">
    <property type="entry name" value="TauD-like_sf"/>
</dbReference>
<keyword evidence="4" id="KW-0560">Oxidoreductase</keyword>
<dbReference type="Pfam" id="PF02668">
    <property type="entry name" value="TauD"/>
    <property type="match status" value="1"/>
</dbReference>
<dbReference type="EMBL" id="UINC01107974">
    <property type="protein sequence ID" value="SVC73751.1"/>
    <property type="molecule type" value="Genomic_DNA"/>
</dbReference>
<dbReference type="InterPro" id="IPR051323">
    <property type="entry name" value="AtsK-like"/>
</dbReference>
<keyword evidence="2" id="KW-0479">Metal-binding</keyword>
<gene>
    <name evidence="7" type="ORF">METZ01_LOCUS326605</name>
</gene>
<feature type="non-terminal residue" evidence="7">
    <location>
        <position position="1"/>
    </location>
</feature>
<accession>A0A382PP60</accession>
<reference evidence="7" key="1">
    <citation type="submission" date="2018-05" db="EMBL/GenBank/DDBJ databases">
        <authorList>
            <person name="Lanie J.A."/>
            <person name="Ng W.-L."/>
            <person name="Kazmierczak K.M."/>
            <person name="Andrzejewski T.M."/>
            <person name="Davidsen T.M."/>
            <person name="Wayne K.J."/>
            <person name="Tettelin H."/>
            <person name="Glass J.I."/>
            <person name="Rusch D."/>
            <person name="Podicherti R."/>
            <person name="Tsui H.-C.T."/>
            <person name="Winkler M.E."/>
        </authorList>
    </citation>
    <scope>NUCLEOTIDE SEQUENCE</scope>
</reference>
<dbReference type="GO" id="GO:0005737">
    <property type="term" value="C:cytoplasm"/>
    <property type="evidence" value="ECO:0007669"/>
    <property type="project" value="TreeGrafter"/>
</dbReference>
<dbReference type="SUPFAM" id="SSF51197">
    <property type="entry name" value="Clavaminate synthase-like"/>
    <property type="match status" value="1"/>
</dbReference>
<dbReference type="InterPro" id="IPR003819">
    <property type="entry name" value="TauD/TfdA-like"/>
</dbReference>
<dbReference type="GO" id="GO:0000908">
    <property type="term" value="F:taurine dioxygenase activity"/>
    <property type="evidence" value="ECO:0007669"/>
    <property type="project" value="TreeGrafter"/>
</dbReference>
<organism evidence="7">
    <name type="scientific">marine metagenome</name>
    <dbReference type="NCBI Taxonomy" id="408172"/>
    <lineage>
        <taxon>unclassified sequences</taxon>
        <taxon>metagenomes</taxon>
        <taxon>ecological metagenomes</taxon>
    </lineage>
</organism>
<dbReference type="GO" id="GO:0046872">
    <property type="term" value="F:metal ion binding"/>
    <property type="evidence" value="ECO:0007669"/>
    <property type="project" value="UniProtKB-KW"/>
</dbReference>
<dbReference type="AlphaFoldDB" id="A0A382PP60"/>
<comment type="similarity">
    <text evidence="1">Belongs to the TfdA dioxygenase family.</text>
</comment>
<sequence length="266" mass="30422">PLTPMIGATVEGIQLADVVQDDALFEAIHEQWMRHLVLFFRDQELNSQQHLAVGERFGSLHIHPAAPFVGHNPGLMKIYADRDSKRNNGDVWHSDVSADIEPPMASILRLHKVPSQGGDTLWANMYAVYESLSATMQAELCELQALHHMSYEGFYGDHNPQRQTPEAVHPVVRTHPVTGRHALFVNRGFTRRIIGMTSAESRALLAMLFDRVKQPEFQCRFKWQKNSVAIWDNRCTQHHALWDYYPETRSGVRVTVQGDKPFFRQS</sequence>
<dbReference type="Gene3D" id="3.60.130.10">
    <property type="entry name" value="Clavaminate synthase-like"/>
    <property type="match status" value="1"/>
</dbReference>
<evidence type="ECO:0000313" key="7">
    <source>
        <dbReference type="EMBL" id="SVC73751.1"/>
    </source>
</evidence>
<evidence type="ECO:0000256" key="2">
    <source>
        <dbReference type="ARBA" id="ARBA00022723"/>
    </source>
</evidence>
<evidence type="ECO:0000256" key="5">
    <source>
        <dbReference type="ARBA" id="ARBA00023004"/>
    </source>
</evidence>
<proteinExistence type="inferred from homology"/>
<evidence type="ECO:0000256" key="3">
    <source>
        <dbReference type="ARBA" id="ARBA00022964"/>
    </source>
</evidence>
<dbReference type="GO" id="GO:0006790">
    <property type="term" value="P:sulfur compound metabolic process"/>
    <property type="evidence" value="ECO:0007669"/>
    <property type="project" value="TreeGrafter"/>
</dbReference>
<keyword evidence="5" id="KW-0408">Iron</keyword>
<protein>
    <recommendedName>
        <fullName evidence="6">TauD/TfdA-like domain-containing protein</fullName>
    </recommendedName>
</protein>
<keyword evidence="3" id="KW-0223">Dioxygenase</keyword>
<evidence type="ECO:0000256" key="4">
    <source>
        <dbReference type="ARBA" id="ARBA00023002"/>
    </source>
</evidence>
<evidence type="ECO:0000256" key="1">
    <source>
        <dbReference type="ARBA" id="ARBA00005896"/>
    </source>
</evidence>